<dbReference type="EMBL" id="PSQE01000004">
    <property type="protein sequence ID" value="RHN58947.1"/>
    <property type="molecule type" value="Genomic_DNA"/>
</dbReference>
<reference evidence="3" key="1">
    <citation type="journal article" date="2018" name="Nat. Plants">
        <title>Whole-genome landscape of Medicago truncatula symbiotic genes.</title>
        <authorList>
            <person name="Pecrix Y."/>
            <person name="Staton S.E."/>
            <person name="Sallet E."/>
            <person name="Lelandais-Briere C."/>
            <person name="Moreau S."/>
            <person name="Carrere S."/>
            <person name="Blein T."/>
            <person name="Jardinaud M.F."/>
            <person name="Latrasse D."/>
            <person name="Zouine M."/>
            <person name="Zahm M."/>
            <person name="Kreplak J."/>
            <person name="Mayjonade B."/>
            <person name="Satge C."/>
            <person name="Perez M."/>
            <person name="Cauet S."/>
            <person name="Marande W."/>
            <person name="Chantry-Darmon C."/>
            <person name="Lopez-Roques C."/>
            <person name="Bouchez O."/>
            <person name="Berard A."/>
            <person name="Debelle F."/>
            <person name="Munos S."/>
            <person name="Bendahmane A."/>
            <person name="Berges H."/>
            <person name="Niebel A."/>
            <person name="Buitink J."/>
            <person name="Frugier F."/>
            <person name="Benhamed M."/>
            <person name="Crespi M."/>
            <person name="Gouzy J."/>
            <person name="Gamas P."/>
        </authorList>
    </citation>
    <scope>NUCLEOTIDE SEQUENCE [LARGE SCALE GENOMIC DNA]</scope>
    <source>
        <strain evidence="3">cv. Jemalong A17</strain>
    </source>
</reference>
<dbReference type="EMBL" id="PSQE01000004">
    <property type="protein sequence ID" value="RHN58949.1"/>
    <property type="molecule type" value="Genomic_DNA"/>
</dbReference>
<evidence type="ECO:0000313" key="2">
    <source>
        <dbReference type="EMBL" id="RHN58949.1"/>
    </source>
</evidence>
<dbReference type="Proteomes" id="UP000265566">
    <property type="component" value="Chromosome 4"/>
</dbReference>
<protein>
    <submittedName>
        <fullName evidence="1">Uncharacterized protein</fullName>
    </submittedName>
</protein>
<comment type="caution">
    <text evidence="1">The sequence shown here is derived from an EMBL/GenBank/DDBJ whole genome shotgun (WGS) entry which is preliminary data.</text>
</comment>
<proteinExistence type="predicted"/>
<reference evidence="1" key="2">
    <citation type="journal article" date="2018" name="Nat. Plants">
        <title>Whole-genome landscape of Medicago truncatula symbiotic genes.</title>
        <authorList>
            <person name="Pecrix Y."/>
            <person name="Gamas P."/>
            <person name="Carrere S."/>
        </authorList>
    </citation>
    <scope>NUCLEOTIDE SEQUENCE</scope>
    <source>
        <tissue evidence="1">Leaves</tissue>
    </source>
</reference>
<dbReference type="Gramene" id="rna20908">
    <property type="protein sequence ID" value="RHN58947.1"/>
    <property type="gene ID" value="gene20908"/>
</dbReference>
<dbReference type="AlphaFoldDB" id="A0A396I7W8"/>
<dbReference type="Gramene" id="rna20910">
    <property type="protein sequence ID" value="RHN58949.1"/>
    <property type="gene ID" value="gene20910"/>
</dbReference>
<organism evidence="1 3">
    <name type="scientific">Medicago truncatula</name>
    <name type="common">Barrel medic</name>
    <name type="synonym">Medicago tribuloides</name>
    <dbReference type="NCBI Taxonomy" id="3880"/>
    <lineage>
        <taxon>Eukaryota</taxon>
        <taxon>Viridiplantae</taxon>
        <taxon>Streptophyta</taxon>
        <taxon>Embryophyta</taxon>
        <taxon>Tracheophyta</taxon>
        <taxon>Spermatophyta</taxon>
        <taxon>Magnoliopsida</taxon>
        <taxon>eudicotyledons</taxon>
        <taxon>Gunneridae</taxon>
        <taxon>Pentapetalae</taxon>
        <taxon>rosids</taxon>
        <taxon>fabids</taxon>
        <taxon>Fabales</taxon>
        <taxon>Fabaceae</taxon>
        <taxon>Papilionoideae</taxon>
        <taxon>50 kb inversion clade</taxon>
        <taxon>NPAAA clade</taxon>
        <taxon>Hologalegina</taxon>
        <taxon>IRL clade</taxon>
        <taxon>Trifolieae</taxon>
        <taxon>Medicago</taxon>
    </lineage>
</organism>
<accession>A0A396I7W8</accession>
<evidence type="ECO:0000313" key="1">
    <source>
        <dbReference type="EMBL" id="RHN58947.1"/>
    </source>
</evidence>
<sequence length="87" mass="9483">MSKKLPLSLSPVRSSLSPVRFSPFCSGSAFSPLSSGSAFSPLFRFGASSCCCGCVMYSNLWGLCVKNDSENLCVHHVHMIFFFMNFG</sequence>
<gene>
    <name evidence="1" type="ORF">MtrunA17_Chr4g0007871</name>
    <name evidence="2" type="ORF">MtrunA17_Chr4g0007891</name>
</gene>
<name>A0A396I7W8_MEDTR</name>
<evidence type="ECO:0000313" key="3">
    <source>
        <dbReference type="Proteomes" id="UP000265566"/>
    </source>
</evidence>